<evidence type="ECO:0000256" key="1">
    <source>
        <dbReference type="SAM" id="MobiDB-lite"/>
    </source>
</evidence>
<evidence type="ECO:0000259" key="3">
    <source>
        <dbReference type="Pfam" id="PF00501"/>
    </source>
</evidence>
<dbReference type="PANTHER" id="PTHR22754">
    <property type="entry name" value="DISCO-INTERACTING PROTEIN 2 DIP2 -RELATED"/>
    <property type="match status" value="1"/>
</dbReference>
<evidence type="ECO:0000256" key="2">
    <source>
        <dbReference type="SAM" id="Phobius"/>
    </source>
</evidence>
<protein>
    <recommendedName>
        <fullName evidence="3">AMP-dependent synthetase/ligase domain-containing protein</fullName>
    </recommendedName>
</protein>
<dbReference type="Proteomes" id="UP001230188">
    <property type="component" value="Unassembled WGS sequence"/>
</dbReference>
<evidence type="ECO:0000313" key="5">
    <source>
        <dbReference type="Proteomes" id="UP001230188"/>
    </source>
</evidence>
<feature type="domain" description="AMP-dependent synthetase/ligase" evidence="3">
    <location>
        <begin position="32"/>
        <end position="132"/>
    </location>
</feature>
<dbReference type="InterPro" id="IPR011004">
    <property type="entry name" value="Trimer_LpxA-like_sf"/>
</dbReference>
<evidence type="ECO:0000313" key="4">
    <source>
        <dbReference type="EMBL" id="KAJ8605881.1"/>
    </source>
</evidence>
<dbReference type="SUPFAM" id="SSF56801">
    <property type="entry name" value="Acetyl-CoA synthetase-like"/>
    <property type="match status" value="1"/>
</dbReference>
<name>A0AAD7UIG8_9STRA</name>
<feature type="transmembrane region" description="Helical" evidence="2">
    <location>
        <begin position="919"/>
        <end position="940"/>
    </location>
</feature>
<dbReference type="Gene3D" id="3.40.50.12780">
    <property type="entry name" value="N-terminal domain of ligase-like"/>
    <property type="match status" value="2"/>
</dbReference>
<feature type="domain" description="AMP-dependent synthetase/ligase" evidence="3">
    <location>
        <begin position="171"/>
        <end position="334"/>
    </location>
</feature>
<dbReference type="Pfam" id="PF00501">
    <property type="entry name" value="AMP-binding"/>
    <property type="match status" value="2"/>
</dbReference>
<dbReference type="EMBL" id="JAQMWT010000309">
    <property type="protein sequence ID" value="KAJ8605881.1"/>
    <property type="molecule type" value="Genomic_DNA"/>
</dbReference>
<feature type="region of interest" description="Disordered" evidence="1">
    <location>
        <begin position="563"/>
        <end position="598"/>
    </location>
</feature>
<keyword evidence="2" id="KW-0472">Membrane</keyword>
<feature type="transmembrane region" description="Helical" evidence="2">
    <location>
        <begin position="802"/>
        <end position="825"/>
    </location>
</feature>
<dbReference type="PANTHER" id="PTHR22754:SF32">
    <property type="entry name" value="DISCO-INTERACTING PROTEIN 2"/>
    <property type="match status" value="1"/>
</dbReference>
<dbReference type="InterPro" id="IPR042099">
    <property type="entry name" value="ANL_N_sf"/>
</dbReference>
<keyword evidence="5" id="KW-1185">Reference proteome</keyword>
<feature type="transmembrane region" description="Helical" evidence="2">
    <location>
        <begin position="861"/>
        <end position="885"/>
    </location>
</feature>
<comment type="caution">
    <text evidence="4">The sequence shown here is derived from an EMBL/GenBank/DDBJ whole genome shotgun (WGS) entry which is preliminary data.</text>
</comment>
<keyword evidence="2" id="KW-0812">Transmembrane</keyword>
<sequence length="1230" mass="136240">MASSRKPRCVRPWSDEASWQAQAHKTAAALDEEAFLTWLNGAGAEAATLSFGGVWSRSAFMANWLLGDVGLAAGDRGMLVYAPGPEFFVAFVACLRAGVLAVPNYPPDPANLGRGLEKLDLVTTACGAEVGLADSVVDVLRTTTNIWHAWPRIRWHNTEGLGGDLPGYHMVNFSPLSFLANPLMWLRAVSKYRAIWTASPDFGYQLCTKRAPDADDISDIDLGCLVYCVGGVGQRCIPSILRDFAAYFARHCNLPEKKHSSIFVPSYGLAEHVVATMGEDDGVVASRRRPDLISCGSDFFMDLHVVDMETRRIVPDGTPGEVWLSSGSVARGYWGRPELSEETFRARLDPDDGKPYLRTGDEAFIEDDRLFICGRIKDMIIIEGKNYYSDDVEIAATEAAAGAARPGCIAAFALVDARDDDDNECLCIVLEVRDGAKSESLASTLSRSVRKAVGLTPRRVVFIEQKTILKTTSGKLRRRAIRDALLEGELRVVFDSNPTLGQKQQQQERNSTETMTAESFPGRWFDFVRRLVGYCVDAEHALDESHAAESSLLAQRNDEDTVESVSWSYATTTTTTTGPSLAPRDDDDDDDDKERAVDHRTTVFARSYVDDDDERTRTLGDGWLATIRAHVVEVVAAREREELGRNVSAPDSTNKESPAVFPSATQLSESFDSTHLDILLPAAPDALEAAIRRAQLGYVQSTLRRAVSSITEDQVDPKTTSIASLGLSSKEALEVQAQLRLDLSVELDFNVLMDPDLVISELADKILYIAREEDEPPLAPLVPLADGIDLGSATLPQWVVDVVQATSVIVVVVSVSIALVPAYHFGRWVQWRTKEIGSRRIQVRRDNAPWSHIKVVGTDRVYAYGLLLPLVIPLFMVSFTAITIVSKWLVIGRYRVGKTRRGTLYFLRWWFVDRMLDQFASWVGFFFASDASLINMFYLAMGAQVSVHATVGVLLREFDLITVGEHARVSGLCYARMFEPDGGIRFARVFVASYSKVESAAVVMPGCKLERGAVLDHGAATMAGQLLSRDSLYQSSPAQLAGPLDIPIVLKSSSSSSPITGFCFELAKLVVLICYLYVLVVGSNVPLEYVLRQLDWYSWRFRYRELIYFVSGYFFAMFVSVGVGIVVLKWLLVGRLRPGARKSDDDWTWRLRTGFVEWIWYRILLNFGAVIWEENGFFSVMLMKALGVRIDYTANFATVFFFSPVEADLIEVGATASLLSRLSSRHIVAS</sequence>
<dbReference type="Gene3D" id="3.30.300.30">
    <property type="match status" value="1"/>
</dbReference>
<feature type="region of interest" description="Disordered" evidence="1">
    <location>
        <begin position="497"/>
        <end position="516"/>
    </location>
</feature>
<feature type="transmembrane region" description="Helical" evidence="2">
    <location>
        <begin position="1066"/>
        <end position="1086"/>
    </location>
</feature>
<dbReference type="InterPro" id="IPR045851">
    <property type="entry name" value="AMP-bd_C_sf"/>
</dbReference>
<proteinExistence type="predicted"/>
<gene>
    <name evidence="4" type="ORF">CTAYLR_000582</name>
</gene>
<accession>A0AAD7UIG8</accession>
<dbReference type="SUPFAM" id="SSF51161">
    <property type="entry name" value="Trimeric LpxA-like enzymes"/>
    <property type="match status" value="1"/>
</dbReference>
<reference evidence="4" key="1">
    <citation type="submission" date="2023-01" db="EMBL/GenBank/DDBJ databases">
        <title>Metagenome sequencing of chrysophaentin producing Chrysophaeum taylorii.</title>
        <authorList>
            <person name="Davison J."/>
            <person name="Bewley C."/>
        </authorList>
    </citation>
    <scope>NUCLEOTIDE SEQUENCE</scope>
    <source>
        <strain evidence="4">NIES-1699</strain>
    </source>
</reference>
<keyword evidence="2" id="KW-1133">Transmembrane helix</keyword>
<feature type="transmembrane region" description="Helical" evidence="2">
    <location>
        <begin position="1106"/>
        <end position="1132"/>
    </location>
</feature>
<organism evidence="4 5">
    <name type="scientific">Chrysophaeum taylorii</name>
    <dbReference type="NCBI Taxonomy" id="2483200"/>
    <lineage>
        <taxon>Eukaryota</taxon>
        <taxon>Sar</taxon>
        <taxon>Stramenopiles</taxon>
        <taxon>Ochrophyta</taxon>
        <taxon>Pelagophyceae</taxon>
        <taxon>Pelagomonadales</taxon>
        <taxon>Pelagomonadaceae</taxon>
        <taxon>Chrysophaeum</taxon>
    </lineage>
</organism>
<dbReference type="AlphaFoldDB" id="A0AAD7UIG8"/>
<dbReference type="InterPro" id="IPR000873">
    <property type="entry name" value="AMP-dep_synth/lig_dom"/>
</dbReference>